<sequence length="74" mass="8732">MLWDTLDRVNRLRQEALANPEFVDSAKEHELALEEEQQSVETKPKRRYRVRKPKALSDIYDHVEFASNPTGIQH</sequence>
<comment type="caution">
    <text evidence="1">The sequence shown here is derived from an EMBL/GenBank/DDBJ whole genome shotgun (WGS) entry which is preliminary data.</text>
</comment>
<evidence type="ECO:0000313" key="1">
    <source>
        <dbReference type="EMBL" id="OEE71682.1"/>
    </source>
</evidence>
<proteinExistence type="predicted"/>
<dbReference type="AlphaFoldDB" id="A0A1E5CQ26"/>
<dbReference type="EMBL" id="AJYW02000285">
    <property type="protein sequence ID" value="OEE71682.1"/>
    <property type="molecule type" value="Genomic_DNA"/>
</dbReference>
<reference evidence="1 2" key="1">
    <citation type="journal article" date="2012" name="Science">
        <title>Ecological populations of bacteria act as socially cohesive units of antibiotic production and resistance.</title>
        <authorList>
            <person name="Cordero O.X."/>
            <person name="Wildschutte H."/>
            <person name="Kirkup B."/>
            <person name="Proehl S."/>
            <person name="Ngo L."/>
            <person name="Hussain F."/>
            <person name="Le Roux F."/>
            <person name="Mincer T."/>
            <person name="Polz M.F."/>
        </authorList>
    </citation>
    <scope>NUCLEOTIDE SEQUENCE [LARGE SCALE GENOMIC DNA]</scope>
    <source>
        <strain evidence="1 2">FF-238</strain>
    </source>
</reference>
<dbReference type="RefSeq" id="WP_017052744.1">
    <property type="nucleotide sequence ID" value="NZ_AJYW02000285.1"/>
</dbReference>
<evidence type="ECO:0000313" key="2">
    <source>
        <dbReference type="Proteomes" id="UP000094165"/>
    </source>
</evidence>
<accession>A0A1E5CQ26</accession>
<gene>
    <name evidence="1" type="ORF">A130_07820</name>
</gene>
<protein>
    <submittedName>
        <fullName evidence="1">Uncharacterized protein</fullName>
    </submittedName>
</protein>
<dbReference type="Proteomes" id="UP000094165">
    <property type="component" value="Unassembled WGS sequence"/>
</dbReference>
<organism evidence="1 2">
    <name type="scientific">Vibrio genomosp. F6 str. FF-238</name>
    <dbReference type="NCBI Taxonomy" id="1191298"/>
    <lineage>
        <taxon>Bacteria</taxon>
        <taxon>Pseudomonadati</taxon>
        <taxon>Pseudomonadota</taxon>
        <taxon>Gammaproteobacteria</taxon>
        <taxon>Vibrionales</taxon>
        <taxon>Vibrionaceae</taxon>
        <taxon>Vibrio</taxon>
    </lineage>
</organism>
<name>A0A1E5CQ26_9VIBR</name>
<keyword evidence="2" id="KW-1185">Reference proteome</keyword>